<keyword evidence="2" id="KW-1185">Reference proteome</keyword>
<accession>A0A105V494</accession>
<protein>
    <submittedName>
        <fullName evidence="1">Uncharacterized protein</fullName>
    </submittedName>
</protein>
<reference evidence="1 2" key="1">
    <citation type="submission" date="2015-11" db="EMBL/GenBank/DDBJ databases">
        <title>Expanding the genomic diversity of Burkholderia species for the development of highly accurate diagnostics.</title>
        <authorList>
            <person name="Sahl J."/>
            <person name="Keim P."/>
            <person name="Wagner D."/>
        </authorList>
    </citation>
    <scope>NUCLEOTIDE SEQUENCE [LARGE SCALE GENOMIC DNA]</scope>
    <source>
        <strain evidence="1 2">MSMB1301WGS</strain>
    </source>
</reference>
<organism evidence="1 2">
    <name type="scientific">Burkholderia territorii</name>
    <dbReference type="NCBI Taxonomy" id="1503055"/>
    <lineage>
        <taxon>Bacteria</taxon>
        <taxon>Pseudomonadati</taxon>
        <taxon>Pseudomonadota</taxon>
        <taxon>Betaproteobacteria</taxon>
        <taxon>Burkholderiales</taxon>
        <taxon>Burkholderiaceae</taxon>
        <taxon>Burkholderia</taxon>
        <taxon>Burkholderia cepacia complex</taxon>
    </lineage>
</organism>
<dbReference type="AlphaFoldDB" id="A0A105V494"/>
<evidence type="ECO:0000313" key="2">
    <source>
        <dbReference type="Proteomes" id="UP000062317"/>
    </source>
</evidence>
<dbReference type="Proteomes" id="UP000062317">
    <property type="component" value="Unassembled WGS sequence"/>
</dbReference>
<name>A0A105V494_9BURK</name>
<evidence type="ECO:0000313" key="1">
    <source>
        <dbReference type="EMBL" id="KVV40920.1"/>
    </source>
</evidence>
<sequence>MSGEATQVVEISSYEGRYRAVLDVDGVRVEVERGDKLRDGSRVERITDSTVILVRGKRARMIGL</sequence>
<gene>
    <name evidence="1" type="ORF">WT27_13425</name>
</gene>
<dbReference type="InterPro" id="IPR022753">
    <property type="entry name" value="T4SS_pilus_biogen_PilP"/>
</dbReference>
<dbReference type="EMBL" id="LPEQ01000113">
    <property type="protein sequence ID" value="KVV40920.1"/>
    <property type="molecule type" value="Genomic_DNA"/>
</dbReference>
<dbReference type="NCBIfam" id="TIGR03021">
    <property type="entry name" value="pilP_fam"/>
    <property type="match status" value="1"/>
</dbReference>
<comment type="caution">
    <text evidence="1">The sequence shown here is derived from an EMBL/GenBank/DDBJ whole genome shotgun (WGS) entry which is preliminary data.</text>
</comment>
<proteinExistence type="predicted"/>